<gene>
    <name evidence="1" type="ORF">OWV82_014540</name>
</gene>
<evidence type="ECO:0000313" key="1">
    <source>
        <dbReference type="EMBL" id="KAJ4712264.1"/>
    </source>
</evidence>
<protein>
    <submittedName>
        <fullName evidence="1">Protein ROS1-like protein</fullName>
    </submittedName>
</protein>
<evidence type="ECO:0000313" key="2">
    <source>
        <dbReference type="Proteomes" id="UP001164539"/>
    </source>
</evidence>
<dbReference type="EMBL" id="CM051401">
    <property type="protein sequence ID" value="KAJ4712264.1"/>
    <property type="molecule type" value="Genomic_DNA"/>
</dbReference>
<comment type="caution">
    <text evidence="1">The sequence shown here is derived from an EMBL/GenBank/DDBJ whole genome shotgun (WGS) entry which is preliminary data.</text>
</comment>
<name>A0ACC1XNG0_MELAZ</name>
<proteinExistence type="predicted"/>
<dbReference type="Proteomes" id="UP001164539">
    <property type="component" value="Chromosome 8"/>
</dbReference>
<sequence>MQKTRKRKQEQQLQQHSCSNKTTTKQEPYPTHTRPTPEDCLAIRDDLLAHHGFPQEFVKHRIQRLNQKANTEAHHESVKSEPLDGDGEEETVLDGLVKTVLSQNTTEVNSLKAFASLKSAFPTWEGVLAAEPKCIENAIRCGGLAPTKASCIKNILNRLLENKGKLCLEYLRGLSVDEIKAELSRFKGIGPKTVACVLMFHLQLDDFPVDTHVFEIAKAIGWVPAVADRNKTYLHLNQRIPNELKFDLNCLLYTHAGMSTSKKVYPAIIWGDMNLQPHY</sequence>
<accession>A0ACC1XNG0</accession>
<keyword evidence="2" id="KW-1185">Reference proteome</keyword>
<reference evidence="1 2" key="1">
    <citation type="journal article" date="2023" name="Science">
        <title>Complex scaffold remodeling in plant triterpene biosynthesis.</title>
        <authorList>
            <person name="De La Pena R."/>
            <person name="Hodgson H."/>
            <person name="Liu J.C."/>
            <person name="Stephenson M.J."/>
            <person name="Martin A.C."/>
            <person name="Owen C."/>
            <person name="Harkess A."/>
            <person name="Leebens-Mack J."/>
            <person name="Jimenez L.E."/>
            <person name="Osbourn A."/>
            <person name="Sattely E.S."/>
        </authorList>
    </citation>
    <scope>NUCLEOTIDE SEQUENCE [LARGE SCALE GENOMIC DNA]</scope>
    <source>
        <strain evidence="2">cv. JPN11</strain>
        <tissue evidence="1">Leaf</tissue>
    </source>
</reference>
<organism evidence="1 2">
    <name type="scientific">Melia azedarach</name>
    <name type="common">Chinaberry tree</name>
    <dbReference type="NCBI Taxonomy" id="155640"/>
    <lineage>
        <taxon>Eukaryota</taxon>
        <taxon>Viridiplantae</taxon>
        <taxon>Streptophyta</taxon>
        <taxon>Embryophyta</taxon>
        <taxon>Tracheophyta</taxon>
        <taxon>Spermatophyta</taxon>
        <taxon>Magnoliopsida</taxon>
        <taxon>eudicotyledons</taxon>
        <taxon>Gunneridae</taxon>
        <taxon>Pentapetalae</taxon>
        <taxon>rosids</taxon>
        <taxon>malvids</taxon>
        <taxon>Sapindales</taxon>
        <taxon>Meliaceae</taxon>
        <taxon>Melia</taxon>
    </lineage>
</organism>